<dbReference type="GO" id="GO:0003977">
    <property type="term" value="F:UDP-N-acetylglucosamine diphosphorylase activity"/>
    <property type="evidence" value="ECO:0000318"/>
    <property type="project" value="GO_Central"/>
</dbReference>
<keyword evidence="5" id="KW-0548">Nucleotidyltransferase</keyword>
<name>B6JXY3_SCHJY</name>
<comment type="catalytic activity">
    <reaction evidence="6">
        <text>N-acetyl-alpha-D-glucosamine 1-phosphate + UTP + H(+) = UDP-N-acetyl-alpha-D-glucosamine + diphosphate</text>
        <dbReference type="Rhea" id="RHEA:13509"/>
        <dbReference type="ChEBI" id="CHEBI:15378"/>
        <dbReference type="ChEBI" id="CHEBI:33019"/>
        <dbReference type="ChEBI" id="CHEBI:46398"/>
        <dbReference type="ChEBI" id="CHEBI:57705"/>
        <dbReference type="ChEBI" id="CHEBI:57776"/>
        <dbReference type="EC" id="2.7.7.23"/>
    </reaction>
</comment>
<protein>
    <recommendedName>
        <fullName evidence="3">UDP-N-acetylglucosamine diphosphorylase</fullName>
        <ecNumber evidence="3">2.7.7.23</ecNumber>
    </recommendedName>
</protein>
<evidence type="ECO:0000256" key="3">
    <source>
        <dbReference type="ARBA" id="ARBA00012457"/>
    </source>
</evidence>
<sequence length="476" mass="54505">MPKYAFSAHDICSIVSSLEKKQLVRDEDKIFVQIQLQKLCENRQEHIIERLSSAITGNSKELSSLVRDLLNIDVDRVRSAYVDNVLADKDSPESKKHEDKIEPIPLLEERDPAWYTEDSNGCFDIQLPTHYSLFELQAQRLLKVMTLAHERFPKYKRVHVPWYILVSDATANETLSFFKEHNFFGLPKEDVVFFKQGKIPCVNEEGRILMSTPYSIARSPNGNGGLYEALAVGPYLDDMERRGILHVCAFSVDNVLVQPVDPWVIGAASMKHARAALKVVQKTRPDEKVGMVVLRNGKPAVIEYSELGPDMANEVEEVQGEQVLRFRAANIAYHYFRRSFLDQVARSDIRLPLHIAHKKIPYYDFDENKHVEPTSPNGYKFEMFIFDVLPFLRRDNFICLEVNRDDEFSPLKNGLNAKTENAKTCLESLYALSEKWILENGGTLAEKPIFIPPNVSLRGEGLEWLKGKNCVQKDFL</sequence>
<evidence type="ECO:0000313" key="8">
    <source>
        <dbReference type="JaponicusDB" id="SJAG_01443"/>
    </source>
</evidence>
<reference evidence="7 9" key="1">
    <citation type="journal article" date="2011" name="Science">
        <title>Comparative functional genomics of the fission yeasts.</title>
        <authorList>
            <person name="Rhind N."/>
            <person name="Chen Z."/>
            <person name="Yassour M."/>
            <person name="Thompson D.A."/>
            <person name="Haas B.J."/>
            <person name="Habib N."/>
            <person name="Wapinski I."/>
            <person name="Roy S."/>
            <person name="Lin M.F."/>
            <person name="Heiman D.I."/>
            <person name="Young S.K."/>
            <person name="Furuya K."/>
            <person name="Guo Y."/>
            <person name="Pidoux A."/>
            <person name="Chen H.M."/>
            <person name="Robbertse B."/>
            <person name="Goldberg J.M."/>
            <person name="Aoki K."/>
            <person name="Bayne E.H."/>
            <person name="Berlin A.M."/>
            <person name="Desjardins C.A."/>
            <person name="Dobbs E."/>
            <person name="Dukaj L."/>
            <person name="Fan L."/>
            <person name="FitzGerald M.G."/>
            <person name="French C."/>
            <person name="Gujja S."/>
            <person name="Hansen K."/>
            <person name="Keifenheim D."/>
            <person name="Levin J.Z."/>
            <person name="Mosher R.A."/>
            <person name="Mueller C.A."/>
            <person name="Pfiffner J."/>
            <person name="Priest M."/>
            <person name="Russ C."/>
            <person name="Smialowska A."/>
            <person name="Swoboda P."/>
            <person name="Sykes S.M."/>
            <person name="Vaughn M."/>
            <person name="Vengrova S."/>
            <person name="Yoder R."/>
            <person name="Zeng Q."/>
            <person name="Allshire R."/>
            <person name="Baulcombe D."/>
            <person name="Birren B.W."/>
            <person name="Brown W."/>
            <person name="Ekwall K."/>
            <person name="Kellis M."/>
            <person name="Leatherwood J."/>
            <person name="Levin H."/>
            <person name="Margalit H."/>
            <person name="Martienssen R."/>
            <person name="Nieduszynski C.A."/>
            <person name="Spatafora J.W."/>
            <person name="Friedman N."/>
            <person name="Dalgaard J.Z."/>
            <person name="Baumann P."/>
            <person name="Niki H."/>
            <person name="Regev A."/>
            <person name="Nusbaum C."/>
        </authorList>
    </citation>
    <scope>NUCLEOTIDE SEQUENCE [LARGE SCALE GENOMIC DNA]</scope>
    <source>
        <strain evidence="9">yFS275 / FY16936</strain>
    </source>
</reference>
<dbReference type="STRING" id="402676.B6JXY3"/>
<dbReference type="InterPro" id="IPR039741">
    <property type="entry name" value="UDP-sugar_pyrophosphorylase"/>
</dbReference>
<evidence type="ECO:0000256" key="4">
    <source>
        <dbReference type="ARBA" id="ARBA00022679"/>
    </source>
</evidence>
<dbReference type="Gene3D" id="3.90.550.10">
    <property type="entry name" value="Spore Coat Polysaccharide Biosynthesis Protein SpsA, Chain A"/>
    <property type="match status" value="1"/>
</dbReference>
<dbReference type="HOGENOM" id="CLU_025603_1_1_1"/>
<organism evidence="7 9">
    <name type="scientific">Schizosaccharomyces japonicus (strain yFS275 / FY16936)</name>
    <name type="common">Fission yeast</name>
    <dbReference type="NCBI Taxonomy" id="402676"/>
    <lineage>
        <taxon>Eukaryota</taxon>
        <taxon>Fungi</taxon>
        <taxon>Dikarya</taxon>
        <taxon>Ascomycota</taxon>
        <taxon>Taphrinomycotina</taxon>
        <taxon>Schizosaccharomycetes</taxon>
        <taxon>Schizosaccharomycetales</taxon>
        <taxon>Schizosaccharomycetaceae</taxon>
        <taxon>Schizosaccharomyces</taxon>
    </lineage>
</organism>
<dbReference type="InterPro" id="IPR002618">
    <property type="entry name" value="UDPGP_fam"/>
</dbReference>
<keyword evidence="4" id="KW-0808">Transferase</keyword>
<evidence type="ECO:0000313" key="9">
    <source>
        <dbReference type="Proteomes" id="UP000001744"/>
    </source>
</evidence>
<dbReference type="PANTHER" id="PTHR11952:SF2">
    <property type="entry name" value="LD24639P"/>
    <property type="match status" value="1"/>
</dbReference>
<dbReference type="OMA" id="THCTVPW"/>
<dbReference type="EC" id="2.7.7.23" evidence="3"/>
<dbReference type="GO" id="GO:0006048">
    <property type="term" value="P:UDP-N-acetylglucosamine biosynthetic process"/>
    <property type="evidence" value="ECO:0000318"/>
    <property type="project" value="GO_Central"/>
</dbReference>
<dbReference type="EMBL" id="KE651168">
    <property type="protein sequence ID" value="EEB06401.1"/>
    <property type="molecule type" value="Genomic_DNA"/>
</dbReference>
<evidence type="ECO:0000256" key="5">
    <source>
        <dbReference type="ARBA" id="ARBA00022695"/>
    </source>
</evidence>
<evidence type="ECO:0000313" key="7">
    <source>
        <dbReference type="EMBL" id="EEB06401.1"/>
    </source>
</evidence>
<dbReference type="RefSeq" id="XP_002172694.1">
    <property type="nucleotide sequence ID" value="XM_002172658.1"/>
</dbReference>
<proteinExistence type="inferred from homology"/>
<dbReference type="PANTHER" id="PTHR11952">
    <property type="entry name" value="UDP- GLUCOSE PYROPHOSPHORYLASE"/>
    <property type="match status" value="1"/>
</dbReference>
<dbReference type="VEuPathDB" id="FungiDB:SJAG_01443"/>
<keyword evidence="9" id="KW-1185">Reference proteome</keyword>
<dbReference type="GeneID" id="7051400"/>
<accession>B6JXY3</accession>
<dbReference type="InterPro" id="IPR029044">
    <property type="entry name" value="Nucleotide-diphossugar_trans"/>
</dbReference>
<dbReference type="eggNOG" id="KOG2388">
    <property type="taxonomic scope" value="Eukaryota"/>
</dbReference>
<dbReference type="Pfam" id="PF01704">
    <property type="entry name" value="UDPGP"/>
    <property type="match status" value="1"/>
</dbReference>
<dbReference type="SUPFAM" id="SSF53448">
    <property type="entry name" value="Nucleotide-diphospho-sugar transferases"/>
    <property type="match status" value="1"/>
</dbReference>
<evidence type="ECO:0000256" key="6">
    <source>
        <dbReference type="ARBA" id="ARBA00048493"/>
    </source>
</evidence>
<evidence type="ECO:0000256" key="2">
    <source>
        <dbReference type="ARBA" id="ARBA00010401"/>
    </source>
</evidence>
<dbReference type="JaponicusDB" id="SJAG_01443">
    <property type="gene designation" value="uap1"/>
</dbReference>
<comment type="pathway">
    <text evidence="1">Nucleotide-sugar biosynthesis; UDP-N-acetyl-alpha-D-glucosamine biosynthesis; UDP-N-acetyl-alpha-D-glucosamine from N-acetyl-alpha-D-glucosamine 1-phosphate: step 1/1.</text>
</comment>
<dbReference type="OrthoDB" id="532420at2759"/>
<dbReference type="Proteomes" id="UP000001744">
    <property type="component" value="Unassembled WGS sequence"/>
</dbReference>
<evidence type="ECO:0000256" key="1">
    <source>
        <dbReference type="ARBA" id="ARBA00005208"/>
    </source>
</evidence>
<gene>
    <name evidence="8" type="primary">uap1</name>
    <name evidence="7" type="ORF">SJAG_01443</name>
</gene>
<comment type="similarity">
    <text evidence="2">Belongs to the UDPGP type 1 family.</text>
</comment>
<dbReference type="AlphaFoldDB" id="B6JXY3"/>